<organism evidence="1 2">
    <name type="scientific">Micavibrio aeruginosavorus</name>
    <dbReference type="NCBI Taxonomy" id="349221"/>
    <lineage>
        <taxon>Bacteria</taxon>
        <taxon>Pseudomonadati</taxon>
        <taxon>Bdellovibrionota</taxon>
        <taxon>Bdellovibrionia</taxon>
        <taxon>Bdellovibrionales</taxon>
        <taxon>Pseudobdellovibrionaceae</taxon>
        <taxon>Micavibrio</taxon>
    </lineage>
</organism>
<dbReference type="EMBL" id="QFQB01000147">
    <property type="protein sequence ID" value="PZQ43548.1"/>
    <property type="molecule type" value="Genomic_DNA"/>
</dbReference>
<gene>
    <name evidence="1" type="ORF">DI551_11955</name>
</gene>
<evidence type="ECO:0000313" key="1">
    <source>
        <dbReference type="EMBL" id="PZQ43548.1"/>
    </source>
</evidence>
<evidence type="ECO:0000313" key="2">
    <source>
        <dbReference type="Proteomes" id="UP000249417"/>
    </source>
</evidence>
<comment type="caution">
    <text evidence="1">The sequence shown here is derived from an EMBL/GenBank/DDBJ whole genome shotgun (WGS) entry which is preliminary data.</text>
</comment>
<sequence>METIEMTRTEEVPQPQERDYLQGFNSLANPPTKPPENQWRVRFQRVQYFTIDVEARDLDSACAAAMTAFQANERKAGLLHTVFDYFTAENLAPKGV</sequence>
<protein>
    <submittedName>
        <fullName evidence="1">Uncharacterized protein</fullName>
    </submittedName>
</protein>
<name>A0A2W5MSX8_9BACT</name>
<reference evidence="1 2" key="1">
    <citation type="submission" date="2017-08" db="EMBL/GenBank/DDBJ databases">
        <title>Infants hospitalized years apart are colonized by the same room-sourced microbial strains.</title>
        <authorList>
            <person name="Brooks B."/>
            <person name="Olm M.R."/>
            <person name="Firek B.A."/>
            <person name="Baker R."/>
            <person name="Thomas B.C."/>
            <person name="Morowitz M.J."/>
            <person name="Banfield J.F."/>
        </authorList>
    </citation>
    <scope>NUCLEOTIDE SEQUENCE [LARGE SCALE GENOMIC DNA]</scope>
    <source>
        <strain evidence="1">S2_005_002_R2_29</strain>
    </source>
</reference>
<dbReference type="Proteomes" id="UP000249417">
    <property type="component" value="Unassembled WGS sequence"/>
</dbReference>
<accession>A0A2W5MSX8</accession>
<dbReference type="AlphaFoldDB" id="A0A2W5MSX8"/>
<proteinExistence type="predicted"/>